<dbReference type="GO" id="GO:0001517">
    <property type="term" value="F:N-acetylglucosamine 6-O-sulfotransferase activity"/>
    <property type="evidence" value="ECO:0007669"/>
    <property type="project" value="TreeGrafter"/>
</dbReference>
<dbReference type="Proteomes" id="UP000660339">
    <property type="component" value="Unassembled WGS sequence"/>
</dbReference>
<accession>A0A8J3L4R9</accession>
<dbReference type="SUPFAM" id="SSF53756">
    <property type="entry name" value="UDP-Glycosyltransferase/glycogen phosphorylase"/>
    <property type="match status" value="1"/>
</dbReference>
<dbReference type="GO" id="GO:0006044">
    <property type="term" value="P:N-acetylglucosamine metabolic process"/>
    <property type="evidence" value="ECO:0007669"/>
    <property type="project" value="TreeGrafter"/>
</dbReference>
<dbReference type="InterPro" id="IPR051135">
    <property type="entry name" value="Gal/GlcNAc/GalNAc_ST"/>
</dbReference>
<dbReference type="SUPFAM" id="SSF52540">
    <property type="entry name" value="P-loop containing nucleoside triphosphate hydrolases"/>
    <property type="match status" value="1"/>
</dbReference>
<keyword evidence="4" id="KW-1185">Reference proteome</keyword>
<dbReference type="Gene3D" id="3.40.50.2000">
    <property type="entry name" value="Glycogen Phosphorylase B"/>
    <property type="match status" value="1"/>
</dbReference>
<dbReference type="AlphaFoldDB" id="A0A8J3L4R9"/>
<gene>
    <name evidence="3" type="ORF">Cme02nite_27440</name>
</gene>
<dbReference type="RefSeq" id="WP_239086174.1">
    <property type="nucleotide sequence ID" value="NZ_BAAATT010000001.1"/>
</dbReference>
<evidence type="ECO:0000313" key="3">
    <source>
        <dbReference type="EMBL" id="GIG14412.1"/>
    </source>
</evidence>
<dbReference type="InterPro" id="IPR007235">
    <property type="entry name" value="Glyco_trans_28_C"/>
</dbReference>
<dbReference type="InterPro" id="IPR027417">
    <property type="entry name" value="P-loop_NTPase"/>
</dbReference>
<evidence type="ECO:0000256" key="1">
    <source>
        <dbReference type="SAM" id="MobiDB-lite"/>
    </source>
</evidence>
<evidence type="ECO:0000259" key="2">
    <source>
        <dbReference type="Pfam" id="PF04101"/>
    </source>
</evidence>
<dbReference type="EMBL" id="BONJ01000011">
    <property type="protein sequence ID" value="GIG14412.1"/>
    <property type="molecule type" value="Genomic_DNA"/>
</dbReference>
<protein>
    <recommendedName>
        <fullName evidence="2">Glycosyl transferase family 28 C-terminal domain-containing protein</fullName>
    </recommendedName>
</protein>
<dbReference type="PANTHER" id="PTHR10704:SF44">
    <property type="entry name" value="LD35051P-RELATED"/>
    <property type="match status" value="1"/>
</dbReference>
<dbReference type="GO" id="GO:0006790">
    <property type="term" value="P:sulfur compound metabolic process"/>
    <property type="evidence" value="ECO:0007669"/>
    <property type="project" value="TreeGrafter"/>
</dbReference>
<dbReference type="GO" id="GO:0016758">
    <property type="term" value="F:hexosyltransferase activity"/>
    <property type="evidence" value="ECO:0007669"/>
    <property type="project" value="InterPro"/>
</dbReference>
<organism evidence="3 4">
    <name type="scientific">Catellatospora methionotrophica</name>
    <dbReference type="NCBI Taxonomy" id="121620"/>
    <lineage>
        <taxon>Bacteria</taxon>
        <taxon>Bacillati</taxon>
        <taxon>Actinomycetota</taxon>
        <taxon>Actinomycetes</taxon>
        <taxon>Micromonosporales</taxon>
        <taxon>Micromonosporaceae</taxon>
        <taxon>Catellatospora</taxon>
    </lineage>
</organism>
<name>A0A8J3L4R9_9ACTN</name>
<reference evidence="3" key="1">
    <citation type="submission" date="2021-01" db="EMBL/GenBank/DDBJ databases">
        <title>Whole genome shotgun sequence of Catellatospora methionotrophica NBRC 14553.</title>
        <authorList>
            <person name="Komaki H."/>
            <person name="Tamura T."/>
        </authorList>
    </citation>
    <scope>NUCLEOTIDE SEQUENCE</scope>
    <source>
        <strain evidence="3">NBRC 14553</strain>
    </source>
</reference>
<dbReference type="Pfam" id="PF04101">
    <property type="entry name" value="Glyco_tran_28_C"/>
    <property type="match status" value="1"/>
</dbReference>
<proteinExistence type="predicted"/>
<sequence>MTTTSPGAPIQRTALSVPSPRRPERDAVLVVVGTDVHSFDRLLDWADRWSTATGVPCVMQYGSSTPRELPGSAAFFDHETLNERLRQAAVVVCHGGPATITEARRAGHKPIVVPRDPALHEHVDDHQQRFAARMGSLGMVELCRTEAEFRAALDAALAEPTLLRISGSEAGAAATAAALRVGEIADGLVVRTPRPTPSDEVTVLFIGGWGRSGSTLTDRILGQAGDVCAVGEVTHIWERALRDNERCGCGSAFADCPFWAKVGDLAFGGWDKLDLNAAMALKHRVDRMRFVLRMGLPFFLNRRKRDLRAYGELHRRIYRAVADVSGASVVVDSSKHASLAFALRHARGIDLRVLHLVRDGRAVAYSWSREVRRPEIVGAEVLMPQYSAVKSGVLWSAHNALFHLLDWVRTPTLRLRYEDVVARPADGLRRIRAFAGLGPGGGECLTQPAAGLPVARLETTHTVAGNPMRFTNGELELRLDAAWRGKLAPRKRRILSVMTWFGRARYGYLDWRRK</sequence>
<dbReference type="PANTHER" id="PTHR10704">
    <property type="entry name" value="CARBOHYDRATE SULFOTRANSFERASE"/>
    <property type="match status" value="1"/>
</dbReference>
<dbReference type="Gene3D" id="3.40.50.300">
    <property type="entry name" value="P-loop containing nucleotide triphosphate hydrolases"/>
    <property type="match status" value="1"/>
</dbReference>
<feature type="domain" description="Glycosyl transferase family 28 C-terminal" evidence="2">
    <location>
        <begin position="58"/>
        <end position="161"/>
    </location>
</feature>
<comment type="caution">
    <text evidence="3">The sequence shown here is derived from an EMBL/GenBank/DDBJ whole genome shotgun (WGS) entry which is preliminary data.</text>
</comment>
<feature type="region of interest" description="Disordered" evidence="1">
    <location>
        <begin position="1"/>
        <end position="22"/>
    </location>
</feature>
<evidence type="ECO:0000313" key="4">
    <source>
        <dbReference type="Proteomes" id="UP000660339"/>
    </source>
</evidence>